<dbReference type="GO" id="GO:0003677">
    <property type="term" value="F:DNA binding"/>
    <property type="evidence" value="ECO:0007669"/>
    <property type="project" value="UniProtKB-KW"/>
</dbReference>
<feature type="domain" description="HTH lysR-type" evidence="5">
    <location>
        <begin position="5"/>
        <end position="62"/>
    </location>
</feature>
<evidence type="ECO:0000256" key="1">
    <source>
        <dbReference type="ARBA" id="ARBA00009437"/>
    </source>
</evidence>
<dbReference type="EMBL" id="HE965806">
    <property type="protein sequence ID" value="CCJ52136.1"/>
    <property type="molecule type" value="Genomic_DNA"/>
</dbReference>
<dbReference type="InterPro" id="IPR005119">
    <property type="entry name" value="LysR_subst-bd"/>
</dbReference>
<dbReference type="InterPro" id="IPR036390">
    <property type="entry name" value="WH_DNA-bd_sf"/>
</dbReference>
<dbReference type="Gene3D" id="1.10.10.10">
    <property type="entry name" value="Winged helix-like DNA-binding domain superfamily/Winged helix DNA-binding domain"/>
    <property type="match status" value="1"/>
</dbReference>
<dbReference type="PROSITE" id="PS50931">
    <property type="entry name" value="HTH_LYSR"/>
    <property type="match status" value="1"/>
</dbReference>
<dbReference type="Gene3D" id="3.40.190.10">
    <property type="entry name" value="Periplasmic binding protein-like II"/>
    <property type="match status" value="2"/>
</dbReference>
<gene>
    <name evidence="6" type="ORF">BN112_0218</name>
</gene>
<dbReference type="SUPFAM" id="SSF46785">
    <property type="entry name" value="Winged helix' DNA-binding domain"/>
    <property type="match status" value="1"/>
</dbReference>
<dbReference type="PRINTS" id="PR00039">
    <property type="entry name" value="HTHLYSR"/>
</dbReference>
<dbReference type="KEGG" id="bbh:BN112_0218"/>
<keyword evidence="2" id="KW-0805">Transcription regulation</keyword>
<keyword evidence="3" id="KW-0238">DNA-binding</keyword>
<dbReference type="Proteomes" id="UP000007564">
    <property type="component" value="Chromosome"/>
</dbReference>
<name>A0A0C6NZH5_BORBO</name>
<evidence type="ECO:0000259" key="5">
    <source>
        <dbReference type="PROSITE" id="PS50931"/>
    </source>
</evidence>
<evidence type="ECO:0000256" key="3">
    <source>
        <dbReference type="ARBA" id="ARBA00023125"/>
    </source>
</evidence>
<evidence type="ECO:0000256" key="2">
    <source>
        <dbReference type="ARBA" id="ARBA00023015"/>
    </source>
</evidence>
<dbReference type="Pfam" id="PF03466">
    <property type="entry name" value="LysR_substrate"/>
    <property type="match status" value="1"/>
</dbReference>
<reference evidence="6 7" key="1">
    <citation type="journal article" date="2012" name="BMC Genomics">
        <title>Comparative genomics of the classical Bordetella subspecies: the evolution and exchange of virulence-associated diversity amongst closely related pathogens.</title>
        <authorList>
            <person name="Park J."/>
            <person name="Zhang Y."/>
            <person name="Buboltz A.M."/>
            <person name="Zhang X."/>
            <person name="Schuster S.C."/>
            <person name="Ahuja U."/>
            <person name="Liu M."/>
            <person name="Miller J.F."/>
            <person name="Sebaihia M."/>
            <person name="Bentley S.D."/>
            <person name="Parkhill J."/>
            <person name="Harvill E.T."/>
        </authorList>
    </citation>
    <scope>NUCLEOTIDE SEQUENCE [LARGE SCALE GENOMIC DNA]</scope>
    <source>
        <strain evidence="6 7">253</strain>
    </source>
</reference>
<dbReference type="AlphaFoldDB" id="A0A0C6NZH5"/>
<dbReference type="OrthoDB" id="8850588at2"/>
<comment type="similarity">
    <text evidence="1">Belongs to the LysR transcriptional regulatory family.</text>
</comment>
<dbReference type="InterPro" id="IPR000847">
    <property type="entry name" value="LysR_HTH_N"/>
</dbReference>
<evidence type="ECO:0000313" key="6">
    <source>
        <dbReference type="EMBL" id="CCJ52136.1"/>
    </source>
</evidence>
<dbReference type="GO" id="GO:0003700">
    <property type="term" value="F:DNA-binding transcription factor activity"/>
    <property type="evidence" value="ECO:0007669"/>
    <property type="project" value="InterPro"/>
</dbReference>
<protein>
    <submittedName>
        <fullName evidence="6">Putative lysR-family transcriptional regulator</fullName>
    </submittedName>
</protein>
<dbReference type="SUPFAM" id="SSF53850">
    <property type="entry name" value="Periplasmic binding protein-like II"/>
    <property type="match status" value="1"/>
</dbReference>
<evidence type="ECO:0000256" key="4">
    <source>
        <dbReference type="ARBA" id="ARBA00023163"/>
    </source>
</evidence>
<accession>A0A0C6NZH5</accession>
<keyword evidence="4" id="KW-0804">Transcription</keyword>
<dbReference type="InterPro" id="IPR036388">
    <property type="entry name" value="WH-like_DNA-bd_sf"/>
</dbReference>
<dbReference type="InterPro" id="IPR050176">
    <property type="entry name" value="LTTR"/>
</dbReference>
<dbReference type="GeneID" id="56478513"/>
<dbReference type="PANTHER" id="PTHR30579:SF7">
    <property type="entry name" value="HTH-TYPE TRANSCRIPTIONAL REGULATOR LRHA-RELATED"/>
    <property type="match status" value="1"/>
</dbReference>
<dbReference type="HOGENOM" id="CLU_039613_1_4_4"/>
<organism evidence="6 7">
    <name type="scientific">Bordetella bronchiseptica 253</name>
    <dbReference type="NCBI Taxonomy" id="568707"/>
    <lineage>
        <taxon>Bacteria</taxon>
        <taxon>Pseudomonadati</taxon>
        <taxon>Pseudomonadota</taxon>
        <taxon>Betaproteobacteria</taxon>
        <taxon>Burkholderiales</taxon>
        <taxon>Alcaligenaceae</taxon>
        <taxon>Bordetella</taxon>
    </lineage>
</organism>
<evidence type="ECO:0000313" key="7">
    <source>
        <dbReference type="Proteomes" id="UP000007564"/>
    </source>
</evidence>
<dbReference type="Pfam" id="PF00126">
    <property type="entry name" value="HTH_1"/>
    <property type="match status" value="1"/>
</dbReference>
<proteinExistence type="inferred from homology"/>
<dbReference type="PANTHER" id="PTHR30579">
    <property type="entry name" value="TRANSCRIPTIONAL REGULATOR"/>
    <property type="match status" value="1"/>
</dbReference>
<sequence length="294" mass="31450">MSRNIDTALLRAFLAVHDTGSLTAAAALLHLTQGAVSQQLQRLEALFGRTLLERRRSGAALTGDGARLLGRAREMVRINDELMQHMTGAGCVGAVRLGVPHDLIGTHLPGLLRAYSLRYPDVDISLISATSPELLEQVRRRKLDLTLAEEPIGAAAGGERLAVDRVVWLAAPGGQAWRKNPLPVSLVSDACAFRPVLADALDGGRIPWRSVFENGNADATLTTVRLDLAVTASLLSVAPADLQVLDAASGLPALPDYAINLYIAPGERSQAVEEMAHHIRQAYQERRPAYAAAA</sequence>
<dbReference type="RefSeq" id="WP_003812237.1">
    <property type="nucleotide sequence ID" value="NC_019382.1"/>
</dbReference>